<dbReference type="Proteomes" id="UP000001396">
    <property type="component" value="Unassembled WGS sequence"/>
</dbReference>
<dbReference type="SUPFAM" id="SSF52833">
    <property type="entry name" value="Thioredoxin-like"/>
    <property type="match status" value="1"/>
</dbReference>
<dbReference type="SUPFAM" id="SSF47616">
    <property type="entry name" value="GST C-terminal domain-like"/>
    <property type="match status" value="1"/>
</dbReference>
<dbReference type="PROSITE" id="PS50405">
    <property type="entry name" value="GST_CTER"/>
    <property type="match status" value="1"/>
</dbReference>
<comment type="caution">
    <text evidence="6">The sequence shown here is derived from an EMBL/GenBank/DDBJ whole genome shotgun (WGS) entry which is preliminary data.</text>
</comment>
<dbReference type="PANTHER" id="PTHR44051:SF8">
    <property type="entry name" value="GLUTATHIONE S-TRANSFERASE GSTA"/>
    <property type="match status" value="1"/>
</dbReference>
<dbReference type="AlphaFoldDB" id="D3BJJ7"/>
<evidence type="ECO:0000259" key="4">
    <source>
        <dbReference type="PROSITE" id="PS50404"/>
    </source>
</evidence>
<dbReference type="InterPro" id="IPR040079">
    <property type="entry name" value="Glutathione_S-Trfase"/>
</dbReference>
<keyword evidence="6" id="KW-0808">Transferase</keyword>
<dbReference type="STRING" id="670386.D3BJJ7"/>
<evidence type="ECO:0000256" key="2">
    <source>
        <dbReference type="RuleBase" id="RU003494"/>
    </source>
</evidence>
<gene>
    <name evidence="6" type="ORF">PPL_08724</name>
</gene>
<dbReference type="CDD" id="cd03048">
    <property type="entry name" value="GST_N_Ure2p_like"/>
    <property type="match status" value="1"/>
</dbReference>
<dbReference type="Pfam" id="PF00043">
    <property type="entry name" value="GST_C"/>
    <property type="match status" value="1"/>
</dbReference>
<dbReference type="InterPro" id="IPR010987">
    <property type="entry name" value="Glutathione-S-Trfase_C-like"/>
</dbReference>
<dbReference type="Pfam" id="PF02798">
    <property type="entry name" value="GST_N"/>
    <property type="match status" value="1"/>
</dbReference>
<accession>D3BJJ7</accession>
<feature type="compositionally biased region" description="Low complexity" evidence="3">
    <location>
        <begin position="196"/>
        <end position="222"/>
    </location>
</feature>
<feature type="domain" description="GST C-terminal" evidence="5">
    <location>
        <begin position="70"/>
        <end position="197"/>
    </location>
</feature>
<dbReference type="InterPro" id="IPR004046">
    <property type="entry name" value="GST_C"/>
</dbReference>
<evidence type="ECO:0000313" key="7">
    <source>
        <dbReference type="Proteomes" id="UP000001396"/>
    </source>
</evidence>
<dbReference type="SFLD" id="SFLDG00358">
    <property type="entry name" value="Main_(cytGST)"/>
    <property type="match status" value="1"/>
</dbReference>
<dbReference type="InParanoid" id="D3BJJ7"/>
<dbReference type="PANTHER" id="PTHR44051">
    <property type="entry name" value="GLUTATHIONE S-TRANSFERASE-RELATED"/>
    <property type="match status" value="1"/>
</dbReference>
<evidence type="ECO:0000313" key="6">
    <source>
        <dbReference type="EMBL" id="EFA78077.1"/>
    </source>
</evidence>
<dbReference type="InterPro" id="IPR004045">
    <property type="entry name" value="Glutathione_S-Trfase_N"/>
</dbReference>
<name>D3BJJ7_HETP5</name>
<dbReference type="PROSITE" id="PS50404">
    <property type="entry name" value="GST_NTER"/>
    <property type="match status" value="1"/>
</dbReference>
<feature type="compositionally biased region" description="Low complexity" evidence="3">
    <location>
        <begin position="241"/>
        <end position="263"/>
    </location>
</feature>
<dbReference type="RefSeq" id="XP_020430204.1">
    <property type="nucleotide sequence ID" value="XM_020579529.1"/>
</dbReference>
<proteinExistence type="inferred from homology"/>
<dbReference type="Gene3D" id="3.40.30.10">
    <property type="entry name" value="Glutaredoxin"/>
    <property type="match status" value="1"/>
</dbReference>
<evidence type="ECO:0000256" key="3">
    <source>
        <dbReference type="SAM" id="MobiDB-lite"/>
    </source>
</evidence>
<keyword evidence="7" id="KW-1185">Reference proteome</keyword>
<dbReference type="InterPro" id="IPR036249">
    <property type="entry name" value="Thioredoxin-like_sf"/>
</dbReference>
<reference evidence="6 7" key="1">
    <citation type="journal article" date="2011" name="Genome Res.">
        <title>Phylogeny-wide analysis of social amoeba genomes highlights ancient origins for complex intercellular communication.</title>
        <authorList>
            <person name="Heidel A.J."/>
            <person name="Lawal H.M."/>
            <person name="Felder M."/>
            <person name="Schilde C."/>
            <person name="Helps N.R."/>
            <person name="Tunggal B."/>
            <person name="Rivero F."/>
            <person name="John U."/>
            <person name="Schleicher M."/>
            <person name="Eichinger L."/>
            <person name="Platzer M."/>
            <person name="Noegel A.A."/>
            <person name="Schaap P."/>
            <person name="Gloeckner G."/>
        </authorList>
    </citation>
    <scope>NUCLEOTIDE SEQUENCE [LARGE SCALE GENOMIC DNA]</scope>
    <source>
        <strain evidence="7">ATCC 26659 / Pp 5 / PN500</strain>
    </source>
</reference>
<dbReference type="EMBL" id="ADBJ01000038">
    <property type="protein sequence ID" value="EFA78077.1"/>
    <property type="molecule type" value="Genomic_DNA"/>
</dbReference>
<sequence>MEAKLKIIEFYGAPSPNVVKIHLLLRELREVPYSYHEINIRRGEQYSPDFLMINPNGKLPAVVDHDVEGEPISVFESGNILYYLANKYDKLIPNIKTDPKSHTEVLNWVFWQMSNLGPVLGELIHVCCLVKDRQYIASKDQFTIADIATYPWARYVSILPDISVEEFPHLYRWLALVKSRPSVAEWEEFEEEQKKNNNNTNNNNNNQHHQQQQQQQSSSQNKSHTEAEERKSLIHAQRSVPIPISNNLPTPNNNLSPPISNQT</sequence>
<dbReference type="InterPro" id="IPR036282">
    <property type="entry name" value="Glutathione-S-Trfase_C_sf"/>
</dbReference>
<dbReference type="Gene3D" id="1.20.1050.10">
    <property type="match status" value="2"/>
</dbReference>
<comment type="similarity">
    <text evidence="1 2">Belongs to the GST superfamily.</text>
</comment>
<dbReference type="GeneID" id="31364202"/>
<dbReference type="GO" id="GO:0016740">
    <property type="term" value="F:transferase activity"/>
    <property type="evidence" value="ECO:0007669"/>
    <property type="project" value="UniProtKB-KW"/>
</dbReference>
<dbReference type="OMA" id="SFYQAIF"/>
<feature type="domain" description="GST N-terminal" evidence="4">
    <location>
        <begin position="6"/>
        <end position="92"/>
    </location>
</feature>
<protein>
    <submittedName>
        <fullName evidence="6">Putative glutathione S-transferase</fullName>
    </submittedName>
</protein>
<feature type="region of interest" description="Disordered" evidence="3">
    <location>
        <begin position="188"/>
        <end position="263"/>
    </location>
</feature>
<evidence type="ECO:0000259" key="5">
    <source>
        <dbReference type="PROSITE" id="PS50405"/>
    </source>
</evidence>
<organism evidence="6 7">
    <name type="scientific">Heterostelium pallidum (strain ATCC 26659 / Pp 5 / PN500)</name>
    <name type="common">Cellular slime mold</name>
    <name type="synonym">Polysphondylium pallidum</name>
    <dbReference type="NCBI Taxonomy" id="670386"/>
    <lineage>
        <taxon>Eukaryota</taxon>
        <taxon>Amoebozoa</taxon>
        <taxon>Evosea</taxon>
        <taxon>Eumycetozoa</taxon>
        <taxon>Dictyostelia</taxon>
        <taxon>Acytosteliales</taxon>
        <taxon>Acytosteliaceae</taxon>
        <taxon>Heterostelium</taxon>
    </lineage>
</organism>
<evidence type="ECO:0000256" key="1">
    <source>
        <dbReference type="ARBA" id="ARBA00007409"/>
    </source>
</evidence>
<feature type="compositionally biased region" description="Basic and acidic residues" evidence="3">
    <location>
        <begin position="223"/>
        <end position="232"/>
    </location>
</feature>
<dbReference type="SFLD" id="SFLDS00019">
    <property type="entry name" value="Glutathione_Transferase_(cytos"/>
    <property type="match status" value="1"/>
</dbReference>